<keyword evidence="3" id="KW-0808">Transferase</keyword>
<keyword evidence="2" id="KW-0723">Serine/threonine-protein kinase</keyword>
<evidence type="ECO:0000256" key="8">
    <source>
        <dbReference type="ARBA" id="ARBA00048679"/>
    </source>
</evidence>
<gene>
    <name evidence="10" type="ORF">PBY51_013954</name>
</gene>
<keyword evidence="11" id="KW-1185">Reference proteome</keyword>
<reference evidence="10 11" key="2">
    <citation type="journal article" date="2023" name="Mol. Biol. Evol.">
        <title>Genomics of Secondarily Temperate Adaptation in the Only Non-Antarctic Icefish.</title>
        <authorList>
            <person name="Rivera-Colon A.G."/>
            <person name="Rayamajhi N."/>
            <person name="Minhas B.F."/>
            <person name="Madrigal G."/>
            <person name="Bilyk K.T."/>
            <person name="Yoon V."/>
            <person name="Hune M."/>
            <person name="Gregory S."/>
            <person name="Cheng C.H.C."/>
            <person name="Catchen J.M."/>
        </authorList>
    </citation>
    <scope>NUCLEOTIDE SEQUENCE [LARGE SCALE GENOMIC DNA]</scope>
    <source>
        <strain evidence="10">JMC-PN-2008</strain>
    </source>
</reference>
<accession>A0AAN7WY42</accession>
<dbReference type="GO" id="GO:0004674">
    <property type="term" value="F:protein serine/threonine kinase activity"/>
    <property type="evidence" value="ECO:0007669"/>
    <property type="project" value="UniProtKB-KW"/>
</dbReference>
<keyword evidence="5" id="KW-0418">Kinase</keyword>
<evidence type="ECO:0000259" key="9">
    <source>
        <dbReference type="Pfam" id="PF12202"/>
    </source>
</evidence>
<reference evidence="10 11" key="1">
    <citation type="journal article" date="2023" name="Genes (Basel)">
        <title>Chromosome-Level Genome Assembly and Circadian Gene Repertoire of the Patagonia Blennie Eleginops maclovinus-The Closest Ancestral Proxy of Antarctic Cryonotothenioids.</title>
        <authorList>
            <person name="Cheng C.C."/>
            <person name="Rivera-Colon A.G."/>
            <person name="Minhas B.F."/>
            <person name="Wilson L."/>
            <person name="Rayamajhi N."/>
            <person name="Vargas-Chacoff L."/>
            <person name="Catchen J.M."/>
        </authorList>
    </citation>
    <scope>NUCLEOTIDE SEQUENCE [LARGE SCALE GENOMIC DNA]</scope>
    <source>
        <strain evidence="10">JMC-PN-2008</strain>
    </source>
</reference>
<dbReference type="AlphaFoldDB" id="A0AAN7WY42"/>
<evidence type="ECO:0000256" key="6">
    <source>
        <dbReference type="ARBA" id="ARBA00022840"/>
    </source>
</evidence>
<evidence type="ECO:0000256" key="5">
    <source>
        <dbReference type="ARBA" id="ARBA00022777"/>
    </source>
</evidence>
<proteinExistence type="predicted"/>
<keyword evidence="6" id="KW-0067">ATP-binding</keyword>
<organism evidence="10 11">
    <name type="scientific">Eleginops maclovinus</name>
    <name type="common">Patagonian blennie</name>
    <name type="synonym">Eleginus maclovinus</name>
    <dbReference type="NCBI Taxonomy" id="56733"/>
    <lineage>
        <taxon>Eukaryota</taxon>
        <taxon>Metazoa</taxon>
        <taxon>Chordata</taxon>
        <taxon>Craniata</taxon>
        <taxon>Vertebrata</taxon>
        <taxon>Euteleostomi</taxon>
        <taxon>Actinopterygii</taxon>
        <taxon>Neopterygii</taxon>
        <taxon>Teleostei</taxon>
        <taxon>Neoteleostei</taxon>
        <taxon>Acanthomorphata</taxon>
        <taxon>Eupercaria</taxon>
        <taxon>Perciformes</taxon>
        <taxon>Notothenioidei</taxon>
        <taxon>Eleginopidae</taxon>
        <taxon>Eleginops</taxon>
    </lineage>
</organism>
<dbReference type="InterPro" id="IPR024678">
    <property type="entry name" value="Kinase_OSR1/WNK_CCT"/>
</dbReference>
<evidence type="ECO:0000256" key="4">
    <source>
        <dbReference type="ARBA" id="ARBA00022741"/>
    </source>
</evidence>
<dbReference type="GO" id="GO:0005524">
    <property type="term" value="F:ATP binding"/>
    <property type="evidence" value="ECO:0007669"/>
    <property type="project" value="UniProtKB-KW"/>
</dbReference>
<dbReference type="EC" id="2.7.11.1" evidence="1"/>
<evidence type="ECO:0000256" key="1">
    <source>
        <dbReference type="ARBA" id="ARBA00012513"/>
    </source>
</evidence>
<keyword evidence="4" id="KW-0547">Nucleotide-binding</keyword>
<protein>
    <recommendedName>
        <fullName evidence="1">non-specific serine/threonine protein kinase</fullName>
        <ecNumber evidence="1">2.7.11.1</ecNumber>
    </recommendedName>
</protein>
<evidence type="ECO:0000256" key="2">
    <source>
        <dbReference type="ARBA" id="ARBA00022527"/>
    </source>
</evidence>
<comment type="caution">
    <text evidence="10">The sequence shown here is derived from an EMBL/GenBank/DDBJ whole genome shotgun (WGS) entry which is preliminary data.</text>
</comment>
<evidence type="ECO:0000313" key="11">
    <source>
        <dbReference type="Proteomes" id="UP001346869"/>
    </source>
</evidence>
<sequence length="73" mass="7629">MPGRDTADGVSQELVSAGLVDGRDLVIVAANLQKIVDEPQANKNVTFKLASGTEGSELPDDVKLMGFAQLSIS</sequence>
<comment type="catalytic activity">
    <reaction evidence="7">
        <text>L-threonyl-[protein] + ATP = O-phospho-L-threonyl-[protein] + ADP + H(+)</text>
        <dbReference type="Rhea" id="RHEA:46608"/>
        <dbReference type="Rhea" id="RHEA-COMP:11060"/>
        <dbReference type="Rhea" id="RHEA-COMP:11605"/>
        <dbReference type="ChEBI" id="CHEBI:15378"/>
        <dbReference type="ChEBI" id="CHEBI:30013"/>
        <dbReference type="ChEBI" id="CHEBI:30616"/>
        <dbReference type="ChEBI" id="CHEBI:61977"/>
        <dbReference type="ChEBI" id="CHEBI:456216"/>
        <dbReference type="EC" id="2.7.11.1"/>
    </reaction>
</comment>
<name>A0AAN7WY42_ELEMC</name>
<evidence type="ECO:0000256" key="7">
    <source>
        <dbReference type="ARBA" id="ARBA00047899"/>
    </source>
</evidence>
<dbReference type="EMBL" id="JAUZQC010000023">
    <property type="protein sequence ID" value="KAK5849634.1"/>
    <property type="molecule type" value="Genomic_DNA"/>
</dbReference>
<evidence type="ECO:0000256" key="3">
    <source>
        <dbReference type="ARBA" id="ARBA00022679"/>
    </source>
</evidence>
<dbReference type="Proteomes" id="UP001346869">
    <property type="component" value="Unassembled WGS sequence"/>
</dbReference>
<evidence type="ECO:0000313" key="10">
    <source>
        <dbReference type="EMBL" id="KAK5849634.1"/>
    </source>
</evidence>
<feature type="domain" description="Serine/threonine-protein kinase OSR1/WNK CCT" evidence="9">
    <location>
        <begin position="3"/>
        <end position="37"/>
    </location>
</feature>
<dbReference type="Pfam" id="PF12202">
    <property type="entry name" value="OSR1_C"/>
    <property type="match status" value="1"/>
</dbReference>
<dbReference type="Gene3D" id="3.10.20.90">
    <property type="entry name" value="Phosphatidylinositol 3-kinase Catalytic Subunit, Chain A, domain 1"/>
    <property type="match status" value="1"/>
</dbReference>
<comment type="catalytic activity">
    <reaction evidence="8">
        <text>L-seryl-[protein] + ATP = O-phospho-L-seryl-[protein] + ADP + H(+)</text>
        <dbReference type="Rhea" id="RHEA:17989"/>
        <dbReference type="Rhea" id="RHEA-COMP:9863"/>
        <dbReference type="Rhea" id="RHEA-COMP:11604"/>
        <dbReference type="ChEBI" id="CHEBI:15378"/>
        <dbReference type="ChEBI" id="CHEBI:29999"/>
        <dbReference type="ChEBI" id="CHEBI:30616"/>
        <dbReference type="ChEBI" id="CHEBI:83421"/>
        <dbReference type="ChEBI" id="CHEBI:456216"/>
        <dbReference type="EC" id="2.7.11.1"/>
    </reaction>
</comment>